<organism evidence="1 2">
    <name type="scientific">Pistacia atlantica</name>
    <dbReference type="NCBI Taxonomy" id="434234"/>
    <lineage>
        <taxon>Eukaryota</taxon>
        <taxon>Viridiplantae</taxon>
        <taxon>Streptophyta</taxon>
        <taxon>Embryophyta</taxon>
        <taxon>Tracheophyta</taxon>
        <taxon>Spermatophyta</taxon>
        <taxon>Magnoliopsida</taxon>
        <taxon>eudicotyledons</taxon>
        <taxon>Gunneridae</taxon>
        <taxon>Pentapetalae</taxon>
        <taxon>rosids</taxon>
        <taxon>malvids</taxon>
        <taxon>Sapindales</taxon>
        <taxon>Anacardiaceae</taxon>
        <taxon>Pistacia</taxon>
    </lineage>
</organism>
<dbReference type="Proteomes" id="UP001164250">
    <property type="component" value="Chromosome 15"/>
</dbReference>
<keyword evidence="2" id="KW-1185">Reference proteome</keyword>
<accession>A0ACC0ZW53</accession>
<evidence type="ECO:0000313" key="1">
    <source>
        <dbReference type="EMBL" id="KAJ0076277.1"/>
    </source>
</evidence>
<reference evidence="2" key="1">
    <citation type="journal article" date="2023" name="G3 (Bethesda)">
        <title>Genome assembly and association tests identify interacting loci associated with vigor, precocity, and sex in interspecific pistachio rootstocks.</title>
        <authorList>
            <person name="Palmer W."/>
            <person name="Jacygrad E."/>
            <person name="Sagayaradj S."/>
            <person name="Cavanaugh K."/>
            <person name="Han R."/>
            <person name="Bertier L."/>
            <person name="Beede B."/>
            <person name="Kafkas S."/>
            <person name="Golino D."/>
            <person name="Preece J."/>
            <person name="Michelmore R."/>
        </authorList>
    </citation>
    <scope>NUCLEOTIDE SEQUENCE [LARGE SCALE GENOMIC DNA]</scope>
</reference>
<comment type="caution">
    <text evidence="1">The sequence shown here is derived from an EMBL/GenBank/DDBJ whole genome shotgun (WGS) entry which is preliminary data.</text>
</comment>
<gene>
    <name evidence="1" type="ORF">Patl1_34652</name>
</gene>
<proteinExistence type="predicted"/>
<dbReference type="EMBL" id="CM047910">
    <property type="protein sequence ID" value="KAJ0076277.1"/>
    <property type="molecule type" value="Genomic_DNA"/>
</dbReference>
<protein>
    <submittedName>
        <fullName evidence="1">Uncharacterized protein</fullName>
    </submittedName>
</protein>
<name>A0ACC0ZW53_9ROSI</name>
<evidence type="ECO:0000313" key="2">
    <source>
        <dbReference type="Proteomes" id="UP001164250"/>
    </source>
</evidence>
<sequence>MNPAIFKTGLRDMEIQTVATGKGLNAATQQAE</sequence>